<name>A0A6L2R536_9BACT</name>
<keyword evidence="2" id="KW-0092">Biotin</keyword>
<organism evidence="7 8">
    <name type="scientific">Candidatus Desulfovibrio kirbyi</name>
    <dbReference type="NCBI Taxonomy" id="2696086"/>
    <lineage>
        <taxon>Bacteria</taxon>
        <taxon>Pseudomonadati</taxon>
        <taxon>Thermodesulfobacteriota</taxon>
        <taxon>Desulfovibrionia</taxon>
        <taxon>Desulfovibrionales</taxon>
        <taxon>Desulfovibrionaceae</taxon>
        <taxon>Desulfovibrio</taxon>
    </lineage>
</organism>
<evidence type="ECO:0000259" key="6">
    <source>
        <dbReference type="PROSITE" id="PS51733"/>
    </source>
</evidence>
<comment type="catalytic activity">
    <reaction evidence="4">
        <text>biotin + L-lysyl-[protein] + ATP = N(6)-biotinyl-L-lysyl-[protein] + AMP + diphosphate + H(+)</text>
        <dbReference type="Rhea" id="RHEA:11756"/>
        <dbReference type="Rhea" id="RHEA-COMP:9752"/>
        <dbReference type="Rhea" id="RHEA-COMP:10505"/>
        <dbReference type="ChEBI" id="CHEBI:15378"/>
        <dbReference type="ChEBI" id="CHEBI:29969"/>
        <dbReference type="ChEBI" id="CHEBI:30616"/>
        <dbReference type="ChEBI" id="CHEBI:33019"/>
        <dbReference type="ChEBI" id="CHEBI:57586"/>
        <dbReference type="ChEBI" id="CHEBI:83144"/>
        <dbReference type="ChEBI" id="CHEBI:456215"/>
        <dbReference type="EC" id="6.3.4.15"/>
    </reaction>
</comment>
<keyword evidence="1 7" id="KW-0436">Ligase</keyword>
<reference evidence="7 8" key="1">
    <citation type="journal article" date="2020" name="ISME J.">
        <title>Parallel Reductive Genome Evolution in Desulfovibrio Ectosymbionts Independently Acquired by Trichonympha Protists in the Termite Gut.</title>
        <authorList>
            <person name="Takeuchi M."/>
            <person name="Kuwahara H."/>
            <person name="Murakami T."/>
            <person name="Takahashi K."/>
            <person name="Kajitani R."/>
            <person name="Toyoda A."/>
            <person name="Itoh T."/>
            <person name="Ohkuma M."/>
            <person name="Hongoh Y."/>
        </authorList>
    </citation>
    <scope>NUCLEOTIDE SEQUENCE [LARGE SCALE GENOMIC DNA]</scope>
    <source>
        <strain evidence="7">ZnDsv-02</strain>
    </source>
</reference>
<proteinExistence type="predicted"/>
<evidence type="ECO:0000256" key="4">
    <source>
        <dbReference type="ARBA" id="ARBA00047846"/>
    </source>
</evidence>
<evidence type="ECO:0000313" key="7">
    <source>
        <dbReference type="EMBL" id="GFH62534.1"/>
    </source>
</evidence>
<dbReference type="GO" id="GO:0005737">
    <property type="term" value="C:cytoplasm"/>
    <property type="evidence" value="ECO:0007669"/>
    <property type="project" value="TreeGrafter"/>
</dbReference>
<dbReference type="Pfam" id="PF03099">
    <property type="entry name" value="BPL_LplA_LipB"/>
    <property type="match status" value="1"/>
</dbReference>
<dbReference type="InterPro" id="IPR045864">
    <property type="entry name" value="aa-tRNA-synth_II/BPL/LPL"/>
</dbReference>
<dbReference type="PANTHER" id="PTHR12835:SF5">
    <property type="entry name" value="BIOTIN--PROTEIN LIGASE"/>
    <property type="match status" value="1"/>
</dbReference>
<dbReference type="SUPFAM" id="SSF55681">
    <property type="entry name" value="Class II aaRS and biotin synthetases"/>
    <property type="match status" value="1"/>
</dbReference>
<dbReference type="AlphaFoldDB" id="A0A6L2R536"/>
<dbReference type="Gene3D" id="3.30.930.10">
    <property type="entry name" value="Bira Bifunctional Protein, Domain 2"/>
    <property type="match status" value="1"/>
</dbReference>
<gene>
    <name evidence="7" type="primary">birA</name>
    <name evidence="7" type="ORF">ZNDK_0305</name>
</gene>
<keyword evidence="5" id="KW-1133">Transmembrane helix</keyword>
<keyword evidence="5" id="KW-0812">Transmembrane</keyword>
<protein>
    <recommendedName>
        <fullName evidence="3">biotin--[biotin carboxyl-carrier protein] ligase</fullName>
        <ecNumber evidence="3">6.3.4.15</ecNumber>
    </recommendedName>
</protein>
<evidence type="ECO:0000256" key="3">
    <source>
        <dbReference type="ARBA" id="ARBA00024227"/>
    </source>
</evidence>
<evidence type="ECO:0000256" key="2">
    <source>
        <dbReference type="ARBA" id="ARBA00023267"/>
    </source>
</evidence>
<dbReference type="InterPro" id="IPR004143">
    <property type="entry name" value="BPL_LPL_catalytic"/>
</dbReference>
<dbReference type="InterPro" id="IPR004408">
    <property type="entry name" value="Biotin_CoA_COase_ligase"/>
</dbReference>
<keyword evidence="5" id="KW-0472">Membrane</keyword>
<feature type="domain" description="BPL/LPL catalytic" evidence="6">
    <location>
        <begin position="10"/>
        <end position="194"/>
    </location>
</feature>
<dbReference type="EMBL" id="BLLL01000002">
    <property type="protein sequence ID" value="GFH62534.1"/>
    <property type="molecule type" value="Genomic_DNA"/>
</dbReference>
<dbReference type="PANTHER" id="PTHR12835">
    <property type="entry name" value="BIOTIN PROTEIN LIGASE"/>
    <property type="match status" value="1"/>
</dbReference>
<dbReference type="NCBIfam" id="TIGR00121">
    <property type="entry name" value="birA_ligase"/>
    <property type="match status" value="1"/>
</dbReference>
<dbReference type="Proteomes" id="UP000505077">
    <property type="component" value="Unassembled WGS sequence"/>
</dbReference>
<dbReference type="EC" id="6.3.4.15" evidence="3"/>
<feature type="transmembrane region" description="Helical" evidence="5">
    <location>
        <begin position="75"/>
        <end position="96"/>
    </location>
</feature>
<evidence type="ECO:0000256" key="1">
    <source>
        <dbReference type="ARBA" id="ARBA00022598"/>
    </source>
</evidence>
<evidence type="ECO:0000256" key="5">
    <source>
        <dbReference type="SAM" id="Phobius"/>
    </source>
</evidence>
<comment type="caution">
    <text evidence="7">The sequence shown here is derived from an EMBL/GenBank/DDBJ whole genome shotgun (WGS) entry which is preliminary data.</text>
</comment>
<dbReference type="GO" id="GO:0004077">
    <property type="term" value="F:biotin--[biotin carboxyl-carrier protein] ligase activity"/>
    <property type="evidence" value="ECO:0007669"/>
    <property type="project" value="UniProtKB-EC"/>
</dbReference>
<accession>A0A6L2R536</accession>
<dbReference type="PROSITE" id="PS51733">
    <property type="entry name" value="BPL_LPL_CATALYTIC"/>
    <property type="match status" value="1"/>
</dbReference>
<dbReference type="InterPro" id="IPR003142">
    <property type="entry name" value="BPL_C"/>
</dbReference>
<dbReference type="Pfam" id="PF02237">
    <property type="entry name" value="BPL_C"/>
    <property type="match status" value="1"/>
</dbReference>
<evidence type="ECO:0000313" key="8">
    <source>
        <dbReference type="Proteomes" id="UP000505077"/>
    </source>
</evidence>
<dbReference type="Gene3D" id="2.30.30.100">
    <property type="match status" value="1"/>
</dbReference>
<sequence>MMIREHTGSDPSSPAVWRVESVPSSLDVGFMLAQRGDMSVWDSVLAKTQSAGRGQLRRQWNSPPGNIYAAVRLPLFAPFITAGASVAIGLLTALALRKFGWPVALKWPNDLIVQGDGALCRKVGGILLEERGGVLLAGIGINVAVTPALANAEMRKNTTLDATSLAQTGHVPPAPEILWQQLVNYLYLTYTADSDFASRWKIQAEQMLLWRGETVALCEGETIERGILVGLSTDGGLCLRTGGQVKEFFSGTLRHVEDVSLKRAGYGQ</sequence>